<organism evidence="1 2">
    <name type="scientific">Helianthus annuus</name>
    <name type="common">Common sunflower</name>
    <dbReference type="NCBI Taxonomy" id="4232"/>
    <lineage>
        <taxon>Eukaryota</taxon>
        <taxon>Viridiplantae</taxon>
        <taxon>Streptophyta</taxon>
        <taxon>Embryophyta</taxon>
        <taxon>Tracheophyta</taxon>
        <taxon>Spermatophyta</taxon>
        <taxon>Magnoliopsida</taxon>
        <taxon>eudicotyledons</taxon>
        <taxon>Gunneridae</taxon>
        <taxon>Pentapetalae</taxon>
        <taxon>asterids</taxon>
        <taxon>campanulids</taxon>
        <taxon>Asterales</taxon>
        <taxon>Asteraceae</taxon>
        <taxon>Asteroideae</taxon>
        <taxon>Heliantheae alliance</taxon>
        <taxon>Heliantheae</taxon>
        <taxon>Helianthus</taxon>
    </lineage>
</organism>
<name>A0A9K3EDU9_HELAN</name>
<dbReference type="Proteomes" id="UP000215914">
    <property type="component" value="Unassembled WGS sequence"/>
</dbReference>
<dbReference type="AlphaFoldDB" id="A0A9K3EDU9"/>
<gene>
    <name evidence="1" type="ORF">HanXRQr2_Chr14g0669941</name>
</gene>
<keyword evidence="2" id="KW-1185">Reference proteome</keyword>
<reference evidence="1" key="1">
    <citation type="journal article" date="2017" name="Nature">
        <title>The sunflower genome provides insights into oil metabolism, flowering and Asterid evolution.</title>
        <authorList>
            <person name="Badouin H."/>
            <person name="Gouzy J."/>
            <person name="Grassa C.J."/>
            <person name="Murat F."/>
            <person name="Staton S.E."/>
            <person name="Cottret L."/>
            <person name="Lelandais-Briere C."/>
            <person name="Owens G.L."/>
            <person name="Carrere S."/>
            <person name="Mayjonade B."/>
            <person name="Legrand L."/>
            <person name="Gill N."/>
            <person name="Kane N.C."/>
            <person name="Bowers J.E."/>
            <person name="Hubner S."/>
            <person name="Bellec A."/>
            <person name="Berard A."/>
            <person name="Berges H."/>
            <person name="Blanchet N."/>
            <person name="Boniface M.C."/>
            <person name="Brunel D."/>
            <person name="Catrice O."/>
            <person name="Chaidir N."/>
            <person name="Claudel C."/>
            <person name="Donnadieu C."/>
            <person name="Faraut T."/>
            <person name="Fievet G."/>
            <person name="Helmstetter N."/>
            <person name="King M."/>
            <person name="Knapp S.J."/>
            <person name="Lai Z."/>
            <person name="Le Paslier M.C."/>
            <person name="Lippi Y."/>
            <person name="Lorenzon L."/>
            <person name="Mandel J.R."/>
            <person name="Marage G."/>
            <person name="Marchand G."/>
            <person name="Marquand E."/>
            <person name="Bret-Mestries E."/>
            <person name="Morien E."/>
            <person name="Nambeesan S."/>
            <person name="Nguyen T."/>
            <person name="Pegot-Espagnet P."/>
            <person name="Pouilly N."/>
            <person name="Raftis F."/>
            <person name="Sallet E."/>
            <person name="Schiex T."/>
            <person name="Thomas J."/>
            <person name="Vandecasteele C."/>
            <person name="Vares D."/>
            <person name="Vear F."/>
            <person name="Vautrin S."/>
            <person name="Crespi M."/>
            <person name="Mangin B."/>
            <person name="Burke J.M."/>
            <person name="Salse J."/>
            <person name="Munos S."/>
            <person name="Vincourt P."/>
            <person name="Rieseberg L.H."/>
            <person name="Langlade N.B."/>
        </authorList>
    </citation>
    <scope>NUCLEOTIDE SEQUENCE</scope>
    <source>
        <tissue evidence="1">Leaves</tissue>
    </source>
</reference>
<dbReference type="EMBL" id="MNCJ02000329">
    <property type="protein sequence ID" value="KAF5771377.1"/>
    <property type="molecule type" value="Genomic_DNA"/>
</dbReference>
<sequence>MDMDLDPVQISAHELMKCHVDVPSKIAWLNAQPIASPSLSFVSCIKVPELTKADDEGLQSSKLHYKVTTP</sequence>
<evidence type="ECO:0000313" key="1">
    <source>
        <dbReference type="EMBL" id="KAF5771377.1"/>
    </source>
</evidence>
<evidence type="ECO:0000313" key="2">
    <source>
        <dbReference type="Proteomes" id="UP000215914"/>
    </source>
</evidence>
<reference evidence="1" key="2">
    <citation type="submission" date="2020-06" db="EMBL/GenBank/DDBJ databases">
        <title>Helianthus annuus Genome sequencing and assembly Release 2.</title>
        <authorList>
            <person name="Gouzy J."/>
            <person name="Langlade N."/>
            <person name="Munos S."/>
        </authorList>
    </citation>
    <scope>NUCLEOTIDE SEQUENCE</scope>
    <source>
        <tissue evidence="1">Leaves</tissue>
    </source>
</reference>
<proteinExistence type="predicted"/>
<dbReference type="Gramene" id="mRNA:HanXRQr2_Chr14g0669941">
    <property type="protein sequence ID" value="mRNA:HanXRQr2_Chr14g0669941"/>
    <property type="gene ID" value="HanXRQr2_Chr14g0669941"/>
</dbReference>
<protein>
    <submittedName>
        <fullName evidence="1">Uncharacterized protein</fullName>
    </submittedName>
</protein>
<accession>A0A9K3EDU9</accession>
<comment type="caution">
    <text evidence="1">The sequence shown here is derived from an EMBL/GenBank/DDBJ whole genome shotgun (WGS) entry which is preliminary data.</text>
</comment>